<keyword evidence="2" id="KW-0472">Membrane</keyword>
<evidence type="ECO:0000313" key="3">
    <source>
        <dbReference type="EMBL" id="MBA0126868.1"/>
    </source>
</evidence>
<gene>
    <name evidence="3" type="ORF">H0B56_15055</name>
</gene>
<reference evidence="3 4" key="1">
    <citation type="submission" date="2020-07" db="EMBL/GenBank/DDBJ databases">
        <title>Genome of Haloechinothrix sp.</title>
        <authorList>
            <person name="Tang S.-K."/>
            <person name="Yang L."/>
            <person name="Zhu W.-Y."/>
        </authorList>
    </citation>
    <scope>NUCLEOTIDE SEQUENCE [LARGE SCALE GENOMIC DNA]</scope>
    <source>
        <strain evidence="3 4">YIM 98757</strain>
    </source>
</reference>
<evidence type="ECO:0000256" key="2">
    <source>
        <dbReference type="SAM" id="Phobius"/>
    </source>
</evidence>
<feature type="region of interest" description="Disordered" evidence="1">
    <location>
        <begin position="34"/>
        <end position="68"/>
    </location>
</feature>
<keyword evidence="2" id="KW-0812">Transmembrane</keyword>
<feature type="compositionally biased region" description="Basic and acidic residues" evidence="1">
    <location>
        <begin position="55"/>
        <end position="68"/>
    </location>
</feature>
<name>A0A838ACH3_9PSEU</name>
<protein>
    <submittedName>
        <fullName evidence="3">Uncharacterized protein</fullName>
    </submittedName>
</protein>
<sequence length="133" mass="13704">MRGSGAETVARLALLFSVAAGTLVMHHLVSGPPEHAAPVPAASAAPSHDGQSHVPTERQEPGTHDGQGPHDLLHLCLAVLAAFATALGTLGPGAGRWPHTSILPRSGGHLARVRPPPARDGKEILRSVCVIRV</sequence>
<dbReference type="AlphaFoldDB" id="A0A838ACH3"/>
<dbReference type="Proteomes" id="UP000582974">
    <property type="component" value="Unassembled WGS sequence"/>
</dbReference>
<accession>A0A838ACH3</accession>
<keyword evidence="4" id="KW-1185">Reference proteome</keyword>
<feature type="compositionally biased region" description="Low complexity" evidence="1">
    <location>
        <begin position="34"/>
        <end position="46"/>
    </location>
</feature>
<comment type="caution">
    <text evidence="3">The sequence shown here is derived from an EMBL/GenBank/DDBJ whole genome shotgun (WGS) entry which is preliminary data.</text>
</comment>
<dbReference type="RefSeq" id="WP_180893692.1">
    <property type="nucleotide sequence ID" value="NZ_JACCKD010000005.1"/>
</dbReference>
<organism evidence="3 4">
    <name type="scientific">Haloechinothrix aidingensis</name>
    <dbReference type="NCBI Taxonomy" id="2752311"/>
    <lineage>
        <taxon>Bacteria</taxon>
        <taxon>Bacillati</taxon>
        <taxon>Actinomycetota</taxon>
        <taxon>Actinomycetes</taxon>
        <taxon>Pseudonocardiales</taxon>
        <taxon>Pseudonocardiaceae</taxon>
        <taxon>Haloechinothrix</taxon>
    </lineage>
</organism>
<evidence type="ECO:0000256" key="1">
    <source>
        <dbReference type="SAM" id="MobiDB-lite"/>
    </source>
</evidence>
<feature type="transmembrane region" description="Helical" evidence="2">
    <location>
        <begin position="72"/>
        <end position="95"/>
    </location>
</feature>
<dbReference type="EMBL" id="JACCKD010000005">
    <property type="protein sequence ID" value="MBA0126868.1"/>
    <property type="molecule type" value="Genomic_DNA"/>
</dbReference>
<proteinExistence type="predicted"/>
<evidence type="ECO:0000313" key="4">
    <source>
        <dbReference type="Proteomes" id="UP000582974"/>
    </source>
</evidence>
<keyword evidence="2" id="KW-1133">Transmembrane helix</keyword>